<proteinExistence type="predicted"/>
<dbReference type="OrthoDB" id="6429269at2759"/>
<comment type="caution">
    <text evidence="3">The sequence shown here is derived from an EMBL/GenBank/DDBJ whole genome shotgun (WGS) entry which is preliminary data.</text>
</comment>
<feature type="domain" description="Mutator-like transposase" evidence="2">
    <location>
        <begin position="43"/>
        <end position="311"/>
    </location>
</feature>
<evidence type="ECO:0000313" key="4">
    <source>
        <dbReference type="Proteomes" id="UP000499080"/>
    </source>
</evidence>
<protein>
    <recommendedName>
        <fullName evidence="2">Mutator-like transposase domain-containing protein</fullName>
    </recommendedName>
</protein>
<keyword evidence="4" id="KW-1185">Reference proteome</keyword>
<dbReference type="AlphaFoldDB" id="A0A4Y2SK35"/>
<dbReference type="Proteomes" id="UP000499080">
    <property type="component" value="Unassembled WGS sequence"/>
</dbReference>
<reference evidence="3 4" key="1">
    <citation type="journal article" date="2019" name="Sci. Rep.">
        <title>Orb-weaving spider Araneus ventricosus genome elucidates the spidroin gene catalogue.</title>
        <authorList>
            <person name="Kono N."/>
            <person name="Nakamura H."/>
            <person name="Ohtoshi R."/>
            <person name="Moran D.A.P."/>
            <person name="Shinohara A."/>
            <person name="Yoshida Y."/>
            <person name="Fujiwara M."/>
            <person name="Mori M."/>
            <person name="Tomita M."/>
            <person name="Arakawa K."/>
        </authorList>
    </citation>
    <scope>NUCLEOTIDE SEQUENCE [LARGE SCALE GENOMIC DNA]</scope>
</reference>
<feature type="region of interest" description="Disordered" evidence="1">
    <location>
        <begin position="410"/>
        <end position="442"/>
    </location>
</feature>
<evidence type="ECO:0000313" key="3">
    <source>
        <dbReference type="EMBL" id="GBN88648.1"/>
    </source>
</evidence>
<dbReference type="EMBL" id="BGPR01022394">
    <property type="protein sequence ID" value="GBN88648.1"/>
    <property type="molecule type" value="Genomic_DNA"/>
</dbReference>
<feature type="compositionally biased region" description="Basic and acidic residues" evidence="1">
    <location>
        <begin position="413"/>
        <end position="427"/>
    </location>
</feature>
<evidence type="ECO:0000256" key="1">
    <source>
        <dbReference type="SAM" id="MobiDB-lite"/>
    </source>
</evidence>
<accession>A0A4Y2SK35</accession>
<organism evidence="3 4">
    <name type="scientific">Araneus ventricosus</name>
    <name type="common">Orbweaver spider</name>
    <name type="synonym">Epeira ventricosa</name>
    <dbReference type="NCBI Taxonomy" id="182803"/>
    <lineage>
        <taxon>Eukaryota</taxon>
        <taxon>Metazoa</taxon>
        <taxon>Ecdysozoa</taxon>
        <taxon>Arthropoda</taxon>
        <taxon>Chelicerata</taxon>
        <taxon>Arachnida</taxon>
        <taxon>Araneae</taxon>
        <taxon>Araneomorphae</taxon>
        <taxon>Entelegynae</taxon>
        <taxon>Araneoidea</taxon>
        <taxon>Araneidae</taxon>
        <taxon>Araneus</taxon>
    </lineage>
</organism>
<evidence type="ECO:0000259" key="2">
    <source>
        <dbReference type="Pfam" id="PF20700"/>
    </source>
</evidence>
<name>A0A4Y2SK35_ARAVE</name>
<sequence length="442" mass="50515">MPDVQLYKSILDRESSKPNYERQYCSRYWHYEHWRRFLKHGRVFSALDIPSMSEKTFIKEQEKISDAWEVTALKEMELTVSEERSLAIQRGDVDSEGIPLLTVVVDGSWAKRSYKTNYASLSGVAAIVGLESKKVLLVGVRNKYCVVCARAESKGLKPDEHKCFRNWMGSSSAMEADIIVDGFTKSVEMHGVKYARFIGDGDSNVYKKILDSMPYDNLTVEKIGCKNHLLRNMCNKLKDIARNGKIGHVTLRKLTGSCVLRIRTAVTMAIKYRKEEPSKTENDKIMSLRQDIMNVPFHVFGSHENCEPYFCRDKKDKNYVTVLKTSGLLCRLLDVLNSLSDHARSLIKDVSSNKVEEFNSIVSKFIGGKRINYCLKRSYQARCCAAVVAHNSKTPVYKLHRSMYNCSPGGVNKRSEERKAARRARDSLRKKKLHPKTTFFSS</sequence>
<gene>
    <name evidence="3" type="ORF">AVEN_93006_1</name>
</gene>
<dbReference type="InterPro" id="IPR049012">
    <property type="entry name" value="Mutator_transp_dom"/>
</dbReference>
<dbReference type="Pfam" id="PF20700">
    <property type="entry name" value="Mutator"/>
    <property type="match status" value="1"/>
</dbReference>